<evidence type="ECO:0000256" key="1">
    <source>
        <dbReference type="SAM" id="SignalP"/>
    </source>
</evidence>
<proteinExistence type="predicted"/>
<sequence>MACWLPAWLAVRLQWAVGCCAEGGQDEGTLAEGAGPTGRARNAGCGCGCGCGCECECGCLDRSVSEVSLWNV</sequence>
<feature type="signal peptide" evidence="1">
    <location>
        <begin position="1"/>
        <end position="21"/>
    </location>
</feature>
<feature type="chain" id="PRO_5004274531" evidence="1">
    <location>
        <begin position="22"/>
        <end position="72"/>
    </location>
</feature>
<organism evidence="2">
    <name type="scientific">Drosophila melanogaster</name>
    <name type="common">Fruit fly</name>
    <dbReference type="NCBI Taxonomy" id="7227"/>
    <lineage>
        <taxon>Eukaryota</taxon>
        <taxon>Metazoa</taxon>
        <taxon>Ecdysozoa</taxon>
        <taxon>Arthropoda</taxon>
        <taxon>Hexapoda</taxon>
        <taxon>Insecta</taxon>
        <taxon>Pterygota</taxon>
        <taxon>Neoptera</taxon>
        <taxon>Endopterygota</taxon>
        <taxon>Diptera</taxon>
        <taxon>Brachycera</taxon>
        <taxon>Muscomorpha</taxon>
        <taxon>Ephydroidea</taxon>
        <taxon>Drosophilidae</taxon>
        <taxon>Drosophila</taxon>
        <taxon>Sophophora</taxon>
    </lineage>
</organism>
<dbReference type="EMBL" id="BK003206">
    <property type="protein sequence ID" value="DAA03406.1"/>
    <property type="molecule type" value="Genomic_DNA"/>
</dbReference>
<reference evidence="2" key="1">
    <citation type="journal article" date="2003" name="Genome Biol.">
        <title>An integrated gene annotation and transcriptional profiling approach towards the full gene content of the Drosophila genome.</title>
        <authorList>
            <person name="Hild M."/>
            <person name="Beckmann B."/>
            <person name="Haas S.A."/>
            <person name="Koch B."/>
            <person name="Solovyev V."/>
            <person name="Busold C."/>
            <person name="Fellenberg K."/>
            <person name="Boutros M."/>
            <person name="Vingron M."/>
            <person name="Sauer F."/>
            <person name="Hoheisel J.D."/>
            <person name="Paro R."/>
        </authorList>
    </citation>
    <scope>NUCLEOTIDE SEQUENCE</scope>
</reference>
<evidence type="ECO:0000313" key="2">
    <source>
        <dbReference type="EMBL" id="DAA03406.1"/>
    </source>
</evidence>
<accession>Q6II60</accession>
<protein>
    <submittedName>
        <fullName evidence="2">HDC19649</fullName>
    </submittedName>
</protein>
<dbReference type="AlphaFoldDB" id="Q6II60"/>
<keyword evidence="1" id="KW-0732">Signal</keyword>
<name>Q6II60_DROME</name>
<gene>
    <name evidence="2" type="ORF">HDC19649</name>
</gene>